<keyword evidence="2" id="KW-0808">Transferase</keyword>
<evidence type="ECO:0000259" key="1">
    <source>
        <dbReference type="Pfam" id="PF00535"/>
    </source>
</evidence>
<gene>
    <name evidence="2" type="ordered locus">Cyan7425_1959</name>
</gene>
<reference evidence="2" key="1">
    <citation type="submission" date="2009-01" db="EMBL/GenBank/DDBJ databases">
        <title>Complete sequence of chromosome Cyanothece sp. PCC 7425.</title>
        <authorList>
            <consortium name="US DOE Joint Genome Institute"/>
            <person name="Lucas S."/>
            <person name="Copeland A."/>
            <person name="Lapidus A."/>
            <person name="Glavina del Rio T."/>
            <person name="Dalin E."/>
            <person name="Tice H."/>
            <person name="Bruce D."/>
            <person name="Goodwin L."/>
            <person name="Pitluck S."/>
            <person name="Sims D."/>
            <person name="Meineke L."/>
            <person name="Brettin T."/>
            <person name="Detter J.C."/>
            <person name="Han C."/>
            <person name="Larimer F."/>
            <person name="Land M."/>
            <person name="Hauser L."/>
            <person name="Kyrpides N."/>
            <person name="Ovchinnikova G."/>
            <person name="Liberton M."/>
            <person name="Stoeckel J."/>
            <person name="Banerjee A."/>
            <person name="Singh A."/>
            <person name="Page L."/>
            <person name="Sato H."/>
            <person name="Zhao L."/>
            <person name="Sherman L."/>
            <person name="Pakrasi H."/>
            <person name="Richardson P."/>
        </authorList>
    </citation>
    <scope>NUCLEOTIDE SEQUENCE</scope>
    <source>
        <strain evidence="2">PCC 7425</strain>
    </source>
</reference>
<dbReference type="GO" id="GO:0016740">
    <property type="term" value="F:transferase activity"/>
    <property type="evidence" value="ECO:0007669"/>
    <property type="project" value="UniProtKB-KW"/>
</dbReference>
<dbReference type="PANTHER" id="PTHR43685:SF2">
    <property type="entry name" value="GLYCOSYLTRANSFERASE 2-LIKE DOMAIN-CONTAINING PROTEIN"/>
    <property type="match status" value="1"/>
</dbReference>
<name>B8HT98_CYAP4</name>
<dbReference type="AlphaFoldDB" id="B8HT98"/>
<evidence type="ECO:0000313" key="2">
    <source>
        <dbReference type="EMBL" id="ACL44324.1"/>
    </source>
</evidence>
<dbReference type="InterPro" id="IPR029044">
    <property type="entry name" value="Nucleotide-diphossugar_trans"/>
</dbReference>
<organism evidence="2">
    <name type="scientific">Cyanothece sp. (strain PCC 7425 / ATCC 29141)</name>
    <dbReference type="NCBI Taxonomy" id="395961"/>
    <lineage>
        <taxon>Bacteria</taxon>
        <taxon>Bacillati</taxon>
        <taxon>Cyanobacteriota</taxon>
        <taxon>Cyanophyceae</taxon>
        <taxon>Gomontiellales</taxon>
        <taxon>Cyanothecaceae</taxon>
        <taxon>Cyanothece</taxon>
    </lineage>
</organism>
<dbReference type="EMBL" id="CP001344">
    <property type="protein sequence ID" value="ACL44324.1"/>
    <property type="molecule type" value="Genomic_DNA"/>
</dbReference>
<dbReference type="HOGENOM" id="CLU_025996_19_6_3"/>
<sequence length="321" mass="36679">MALPLVSVIIPIYNGEADLPDLVDCLQQQTYSTPQIEYLLVDNNSGDRTAAVLKNLAQTSDSLQLRLLQEHRIQSSYAARNVGIRAARGELLVFTDVDCRPQSDWLRQLIQPLGNPAVGLVAGEVLALPSKGWLERYADRQTILSQKHTLAHPFYPYGQTANLAVRRCVLEQQGLFRPYLTSGGDADLCWRILQTKQWQIVFAEQAIVYHRHRSSLNALFCQWQRYGEGNRYLHELYGVSLGEEMKWQDYVYPLARWILKEVPIALAQSNHRGIEKPRPLEKLLDTPLGLFCRHARTVGQRQAALHPRAQEIGWLEAEKYR</sequence>
<dbReference type="SUPFAM" id="SSF53448">
    <property type="entry name" value="Nucleotide-diphospho-sugar transferases"/>
    <property type="match status" value="1"/>
</dbReference>
<dbReference type="InterPro" id="IPR001173">
    <property type="entry name" value="Glyco_trans_2-like"/>
</dbReference>
<dbReference type="InterPro" id="IPR050834">
    <property type="entry name" value="Glycosyltransf_2"/>
</dbReference>
<dbReference type="CAZy" id="GT2">
    <property type="family name" value="Glycosyltransferase Family 2"/>
</dbReference>
<dbReference type="PANTHER" id="PTHR43685">
    <property type="entry name" value="GLYCOSYLTRANSFERASE"/>
    <property type="match status" value="1"/>
</dbReference>
<proteinExistence type="predicted"/>
<dbReference type="Gene3D" id="3.90.550.10">
    <property type="entry name" value="Spore Coat Polysaccharide Biosynthesis Protein SpsA, Chain A"/>
    <property type="match status" value="1"/>
</dbReference>
<accession>B8HT98</accession>
<dbReference type="eggNOG" id="COG1216">
    <property type="taxonomic scope" value="Bacteria"/>
</dbReference>
<dbReference type="Pfam" id="PF00535">
    <property type="entry name" value="Glycos_transf_2"/>
    <property type="match status" value="1"/>
</dbReference>
<feature type="domain" description="Glycosyltransferase 2-like" evidence="1">
    <location>
        <begin position="7"/>
        <end position="141"/>
    </location>
</feature>
<dbReference type="KEGG" id="cyn:Cyan7425_1959"/>
<dbReference type="STRING" id="395961.Cyan7425_1959"/>
<protein>
    <submittedName>
        <fullName evidence="2">Glycosyl transferase family 2</fullName>
    </submittedName>
</protein>